<dbReference type="PANTHER" id="PTHR42354:SF1">
    <property type="entry name" value="C2H2-TYPE DOMAIN-CONTAINING PROTEIN"/>
    <property type="match status" value="1"/>
</dbReference>
<protein>
    <submittedName>
        <fullName evidence="3">Uncharacterized protein</fullName>
    </submittedName>
</protein>
<feature type="transmembrane region" description="Helical" evidence="2">
    <location>
        <begin position="42"/>
        <end position="68"/>
    </location>
</feature>
<name>A0A9W4XS99_9PLEO</name>
<keyword evidence="2" id="KW-0472">Membrane</keyword>
<accession>A0A9W4XS99</accession>
<dbReference type="AlphaFoldDB" id="A0A9W4XS99"/>
<evidence type="ECO:0000256" key="1">
    <source>
        <dbReference type="SAM" id="MobiDB-lite"/>
    </source>
</evidence>
<evidence type="ECO:0000313" key="3">
    <source>
        <dbReference type="EMBL" id="CAI6338795.1"/>
    </source>
</evidence>
<evidence type="ECO:0000256" key="2">
    <source>
        <dbReference type="SAM" id="Phobius"/>
    </source>
</evidence>
<dbReference type="PANTHER" id="PTHR42354">
    <property type="entry name" value="C2H2-TYPE DOMAIN-CONTAINING PROTEIN"/>
    <property type="match status" value="1"/>
</dbReference>
<dbReference type="Proteomes" id="UP001152607">
    <property type="component" value="Unassembled WGS sequence"/>
</dbReference>
<dbReference type="OrthoDB" id="5226911at2759"/>
<dbReference type="EMBL" id="CAOQHR010000008">
    <property type="protein sequence ID" value="CAI6338795.1"/>
    <property type="molecule type" value="Genomic_DNA"/>
</dbReference>
<keyword evidence="4" id="KW-1185">Reference proteome</keyword>
<keyword evidence="2" id="KW-1133">Transmembrane helix</keyword>
<feature type="compositionally biased region" description="Polar residues" evidence="1">
    <location>
        <begin position="379"/>
        <end position="388"/>
    </location>
</feature>
<reference evidence="3" key="1">
    <citation type="submission" date="2023-01" db="EMBL/GenBank/DDBJ databases">
        <authorList>
            <person name="Van Ghelder C."/>
            <person name="Rancurel C."/>
        </authorList>
    </citation>
    <scope>NUCLEOTIDE SEQUENCE</scope>
    <source>
        <strain evidence="3">CNCM I-4278</strain>
    </source>
</reference>
<feature type="compositionally biased region" description="Low complexity" evidence="1">
    <location>
        <begin position="291"/>
        <end position="326"/>
    </location>
</feature>
<gene>
    <name evidence="3" type="ORF">PDIGIT_LOCUS11930</name>
</gene>
<sequence length="489" mass="53984">MEPCPLHGPSRELSSIRECDSAFILFALARLFRLRAFKSAQILFLFCFLLPLFVILRWLCTFSLVYILRFKMAVVTTQSSGEAEVSNCVQNIILAFTDGLNVFKRLKERSKRKKSKQNASKPEDVPSEAELQLSTSLRRGPVELRDRYERCYGEKGEAFAKGDATAHASLAETLIKLNTGLVRIIATFLNCNSKSSSLHLDYKSLISLSDASRREAMESLNQLHSRLSQSQLHIHRMSSSKSEQTDKKRHAASSPSSRQRINGPIVARASVKNSNQKQLVMVRPKHTRKGSTTSSSSSSMKSPHSTTVNSSISSSPSGSAMGSPLPQYSPKDPFPPMQKTPPKMNSGGKRKGVPSTPHQRPTKVQPHPKLDELSPLPSPQHTPSSPSYNEKHIPSSSPPSIVPLNAAIARRRLDKLTPSSYTFASDSTKLGEIPQRNWTVPWDYEGAERLNAAAAQAGYYPVPTAAAGRDKKQKKGLFKFMRRGSAVAV</sequence>
<proteinExistence type="predicted"/>
<keyword evidence="2" id="KW-0812">Transmembrane</keyword>
<evidence type="ECO:0000313" key="4">
    <source>
        <dbReference type="Proteomes" id="UP001152607"/>
    </source>
</evidence>
<feature type="region of interest" description="Disordered" evidence="1">
    <location>
        <begin position="227"/>
        <end position="401"/>
    </location>
</feature>
<organism evidence="3 4">
    <name type="scientific">Periconia digitata</name>
    <dbReference type="NCBI Taxonomy" id="1303443"/>
    <lineage>
        <taxon>Eukaryota</taxon>
        <taxon>Fungi</taxon>
        <taxon>Dikarya</taxon>
        <taxon>Ascomycota</taxon>
        <taxon>Pezizomycotina</taxon>
        <taxon>Dothideomycetes</taxon>
        <taxon>Pleosporomycetidae</taxon>
        <taxon>Pleosporales</taxon>
        <taxon>Massarineae</taxon>
        <taxon>Periconiaceae</taxon>
        <taxon>Periconia</taxon>
    </lineage>
</organism>
<feature type="region of interest" description="Disordered" evidence="1">
    <location>
        <begin position="109"/>
        <end position="132"/>
    </location>
</feature>
<comment type="caution">
    <text evidence="3">The sequence shown here is derived from an EMBL/GenBank/DDBJ whole genome shotgun (WGS) entry which is preliminary data.</text>
</comment>